<comment type="caution">
    <text evidence="9">The sequence shown here is derived from an EMBL/GenBank/DDBJ whole genome shotgun (WGS) entry which is preliminary data.</text>
</comment>
<sequence>MGFFSSLREHFKGASTPLERKLVLKLDFFILTFCCLGMFIPVNVTNYLDRASITQAYVSGMREDLGFKGAQLTIRLLTSLCHFVAGIVPNNLLLTYFKPRNFFPFMITTWAGITMLNAVAKTPQHLMAIRFFQGYFESCIFAGTQYILGSWYTKKELGQRTGLFTASGLAGGMFGGFLQSGIHSSMNGLHGLPGWKWLFIISGIITLPVAVYGYFFFPDTPHTTTAFYLSQEEIALAKERVPIHEDDKTESIMSKSFLSRVVHSWYFYAFCFLWILGNCSESQSNQSLLNLYMQSHPTEKYNLYQRNNYPTGVQAMGVTSTLLWATSTDIWGRRWLSGYYVCFTAIANAAIILAPTSTAAKFGAYYWAGSIYCIQATFFAWANDSMRNESPRLRSCVIACMNAAGNCFQAWWPLIFYRADDAPEFKKGMIAMIAVGTTMAIWVTVLILVEKRRAKTELQVIEAVVEERGLESEGPTKLDSTKLDSQISDVKPSSH</sequence>
<comment type="similarity">
    <text evidence="6">Belongs to the major facilitator superfamily. Allantoate permease family.</text>
</comment>
<dbReference type="Proteomes" id="UP001244207">
    <property type="component" value="Unassembled WGS sequence"/>
</dbReference>
<evidence type="ECO:0000256" key="6">
    <source>
        <dbReference type="ARBA" id="ARBA00037968"/>
    </source>
</evidence>
<dbReference type="GO" id="GO:0005886">
    <property type="term" value="C:plasma membrane"/>
    <property type="evidence" value="ECO:0007669"/>
    <property type="project" value="TreeGrafter"/>
</dbReference>
<feature type="transmembrane region" description="Helical" evidence="8">
    <location>
        <begin position="69"/>
        <end position="89"/>
    </location>
</feature>
<dbReference type="AlphaFoldDB" id="A0AAD8UB59"/>
<dbReference type="PANTHER" id="PTHR43791">
    <property type="entry name" value="PERMEASE-RELATED"/>
    <property type="match status" value="1"/>
</dbReference>
<dbReference type="InterPro" id="IPR036259">
    <property type="entry name" value="MFS_trans_sf"/>
</dbReference>
<evidence type="ECO:0000256" key="4">
    <source>
        <dbReference type="ARBA" id="ARBA00022989"/>
    </source>
</evidence>
<comment type="subcellular location">
    <subcellularLocation>
        <location evidence="1">Membrane</location>
        <topology evidence="1">Multi-pass membrane protein</topology>
    </subcellularLocation>
</comment>
<evidence type="ECO:0000256" key="3">
    <source>
        <dbReference type="ARBA" id="ARBA00022692"/>
    </source>
</evidence>
<dbReference type="SUPFAM" id="SSF103473">
    <property type="entry name" value="MFS general substrate transporter"/>
    <property type="match status" value="1"/>
</dbReference>
<dbReference type="GO" id="GO:0015233">
    <property type="term" value="F:pantothenate transmembrane transporter activity"/>
    <property type="evidence" value="ECO:0007669"/>
    <property type="project" value="TreeGrafter"/>
</dbReference>
<reference evidence="9" key="1">
    <citation type="submission" date="2021-12" db="EMBL/GenBank/DDBJ databases">
        <title>Comparative genomics, transcriptomics and evolutionary studies reveal genomic signatures of adaptation to plant cell wall in hemibiotrophic fungi.</title>
        <authorList>
            <consortium name="DOE Joint Genome Institute"/>
            <person name="Baroncelli R."/>
            <person name="Diaz J.F."/>
            <person name="Benocci T."/>
            <person name="Peng M."/>
            <person name="Battaglia E."/>
            <person name="Haridas S."/>
            <person name="Andreopoulos W."/>
            <person name="Labutti K."/>
            <person name="Pangilinan J."/>
            <person name="Floch G.L."/>
            <person name="Makela M.R."/>
            <person name="Henrissat B."/>
            <person name="Grigoriev I.V."/>
            <person name="Crouch J.A."/>
            <person name="De Vries R.P."/>
            <person name="Sukno S.A."/>
            <person name="Thon M.R."/>
        </authorList>
    </citation>
    <scope>NUCLEOTIDE SEQUENCE</scope>
    <source>
        <strain evidence="9">CBS 112980</strain>
    </source>
</reference>
<feature type="region of interest" description="Disordered" evidence="7">
    <location>
        <begin position="470"/>
        <end position="495"/>
    </location>
</feature>
<keyword evidence="4 8" id="KW-1133">Transmembrane helix</keyword>
<keyword evidence="3 8" id="KW-0812">Transmembrane</keyword>
<organism evidence="9 10">
    <name type="scientific">Glomerella acutata</name>
    <name type="common">Colletotrichum acutatum</name>
    <dbReference type="NCBI Taxonomy" id="27357"/>
    <lineage>
        <taxon>Eukaryota</taxon>
        <taxon>Fungi</taxon>
        <taxon>Dikarya</taxon>
        <taxon>Ascomycota</taxon>
        <taxon>Pezizomycotina</taxon>
        <taxon>Sordariomycetes</taxon>
        <taxon>Hypocreomycetidae</taxon>
        <taxon>Glomerellales</taxon>
        <taxon>Glomerellaceae</taxon>
        <taxon>Colletotrichum</taxon>
        <taxon>Colletotrichum acutatum species complex</taxon>
    </lineage>
</organism>
<keyword evidence="5 8" id="KW-0472">Membrane</keyword>
<feature type="transmembrane region" description="Helical" evidence="8">
    <location>
        <begin position="429"/>
        <end position="449"/>
    </location>
</feature>
<feature type="transmembrane region" description="Helical" evidence="8">
    <location>
        <begin position="364"/>
        <end position="383"/>
    </location>
</feature>
<proteinExistence type="inferred from homology"/>
<feature type="transmembrane region" description="Helical" evidence="8">
    <location>
        <begin position="194"/>
        <end position="217"/>
    </location>
</feature>
<dbReference type="FunFam" id="1.20.1250.20:FF:000065">
    <property type="entry name" value="Putative MFS pantothenate transporter"/>
    <property type="match status" value="1"/>
</dbReference>
<evidence type="ECO:0000256" key="8">
    <source>
        <dbReference type="SAM" id="Phobius"/>
    </source>
</evidence>
<dbReference type="PANTHER" id="PTHR43791:SF4">
    <property type="entry name" value="PANTOTHENATE TRANSPORTER FEN2"/>
    <property type="match status" value="1"/>
</dbReference>
<keyword evidence="10" id="KW-1185">Reference proteome</keyword>
<feature type="transmembrane region" description="Helical" evidence="8">
    <location>
        <begin position="338"/>
        <end position="358"/>
    </location>
</feature>
<evidence type="ECO:0000313" key="9">
    <source>
        <dbReference type="EMBL" id="KAK1713724.1"/>
    </source>
</evidence>
<feature type="transmembrane region" description="Helical" evidence="8">
    <location>
        <begin position="28"/>
        <end position="48"/>
    </location>
</feature>
<dbReference type="GO" id="GO:0098717">
    <property type="term" value="P:pantothenate import across plasma membrane"/>
    <property type="evidence" value="ECO:0007669"/>
    <property type="project" value="TreeGrafter"/>
</dbReference>
<evidence type="ECO:0000313" key="10">
    <source>
        <dbReference type="Proteomes" id="UP001244207"/>
    </source>
</evidence>
<dbReference type="InterPro" id="IPR011701">
    <property type="entry name" value="MFS"/>
</dbReference>
<feature type="transmembrane region" description="Helical" evidence="8">
    <location>
        <begin position="163"/>
        <end position="182"/>
    </location>
</feature>
<protein>
    <submittedName>
        <fullName evidence="9">Retrograde regulation protein 2</fullName>
    </submittedName>
</protein>
<dbReference type="Pfam" id="PF07690">
    <property type="entry name" value="MFS_1"/>
    <property type="match status" value="1"/>
</dbReference>
<dbReference type="EMBL" id="JAHMHS010000136">
    <property type="protein sequence ID" value="KAK1713724.1"/>
    <property type="molecule type" value="Genomic_DNA"/>
</dbReference>
<gene>
    <name evidence="9" type="ORF">BDZ83DRAFT_589221</name>
</gene>
<keyword evidence="2" id="KW-0813">Transport</keyword>
<dbReference type="RefSeq" id="XP_060359777.1">
    <property type="nucleotide sequence ID" value="XM_060506213.1"/>
</dbReference>
<name>A0AAD8UB59_GLOAC</name>
<dbReference type="GeneID" id="85390112"/>
<feature type="compositionally biased region" description="Basic and acidic residues" evidence="7">
    <location>
        <begin position="470"/>
        <end position="482"/>
    </location>
</feature>
<evidence type="ECO:0000256" key="5">
    <source>
        <dbReference type="ARBA" id="ARBA00023136"/>
    </source>
</evidence>
<feature type="transmembrane region" description="Helical" evidence="8">
    <location>
        <begin position="395"/>
        <end position="417"/>
    </location>
</feature>
<accession>A0AAD8UB59</accession>
<evidence type="ECO:0000256" key="2">
    <source>
        <dbReference type="ARBA" id="ARBA00022448"/>
    </source>
</evidence>
<feature type="transmembrane region" description="Helical" evidence="8">
    <location>
        <begin position="101"/>
        <end position="120"/>
    </location>
</feature>
<dbReference type="Gene3D" id="1.20.1250.20">
    <property type="entry name" value="MFS general substrate transporter like domains"/>
    <property type="match status" value="2"/>
</dbReference>
<feature type="compositionally biased region" description="Polar residues" evidence="7">
    <location>
        <begin position="483"/>
        <end position="495"/>
    </location>
</feature>
<evidence type="ECO:0000256" key="1">
    <source>
        <dbReference type="ARBA" id="ARBA00004141"/>
    </source>
</evidence>
<evidence type="ECO:0000256" key="7">
    <source>
        <dbReference type="SAM" id="MobiDB-lite"/>
    </source>
</evidence>